<keyword evidence="4" id="KW-1185">Reference proteome</keyword>
<dbReference type="Pfam" id="PF06439">
    <property type="entry name" value="3keto-disac_hyd"/>
    <property type="match status" value="1"/>
</dbReference>
<name>E8QWF7_ISOPI</name>
<dbReference type="RefSeq" id="WP_013563133.1">
    <property type="nucleotide sequence ID" value="NC_014962.1"/>
</dbReference>
<organism evidence="3 4">
    <name type="scientific">Isosphaera pallida (strain ATCC 43644 / DSM 9630 / IS1B)</name>
    <dbReference type="NCBI Taxonomy" id="575540"/>
    <lineage>
        <taxon>Bacteria</taxon>
        <taxon>Pseudomonadati</taxon>
        <taxon>Planctomycetota</taxon>
        <taxon>Planctomycetia</taxon>
        <taxon>Isosphaerales</taxon>
        <taxon>Isosphaeraceae</taxon>
        <taxon>Isosphaera</taxon>
    </lineage>
</organism>
<evidence type="ECO:0000313" key="4">
    <source>
        <dbReference type="Proteomes" id="UP000008631"/>
    </source>
</evidence>
<protein>
    <recommendedName>
        <fullName evidence="2">3-keto-alpha-glucoside-1,2-lyase/3-keto-2-hydroxy-glucal hydratase domain-containing protein</fullName>
    </recommendedName>
</protein>
<gene>
    <name evidence="3" type="ordered locus">Isop_0247</name>
</gene>
<reference key="1">
    <citation type="submission" date="2010-11" db="EMBL/GenBank/DDBJ databases">
        <title>The complete sequence of chromosome of Isophaera pallida ATCC 43644.</title>
        <authorList>
            <consortium name="US DOE Joint Genome Institute (JGI-PGF)"/>
            <person name="Lucas S."/>
            <person name="Copeland A."/>
            <person name="Lapidus A."/>
            <person name="Bruce D."/>
            <person name="Goodwin L."/>
            <person name="Pitluck S."/>
            <person name="Kyrpides N."/>
            <person name="Mavromatis K."/>
            <person name="Pagani I."/>
            <person name="Ivanova N."/>
            <person name="Saunders E."/>
            <person name="Brettin T."/>
            <person name="Detter J.C."/>
            <person name="Han C."/>
            <person name="Tapia R."/>
            <person name="Land M."/>
            <person name="Hauser L."/>
            <person name="Markowitz V."/>
            <person name="Cheng J.-F."/>
            <person name="Hugenholtz P."/>
            <person name="Woyke T."/>
            <person name="Wu D."/>
            <person name="Eisen J.A."/>
        </authorList>
    </citation>
    <scope>NUCLEOTIDE SEQUENCE</scope>
    <source>
        <strain>ATCC 43644</strain>
    </source>
</reference>
<dbReference type="InterPro" id="IPR010496">
    <property type="entry name" value="AL/BT2_dom"/>
</dbReference>
<dbReference type="KEGG" id="ipa:Isop_0247"/>
<keyword evidence="1" id="KW-0732">Signal</keyword>
<feature type="signal peptide" evidence="1">
    <location>
        <begin position="1"/>
        <end position="28"/>
    </location>
</feature>
<dbReference type="AlphaFoldDB" id="E8QWF7"/>
<reference evidence="3 4" key="2">
    <citation type="journal article" date="2011" name="Stand. Genomic Sci.">
        <title>Complete genome sequence of Isosphaera pallida type strain (IS1B).</title>
        <authorList>
            <consortium name="US DOE Joint Genome Institute (JGI-PGF)"/>
            <person name="Goker M."/>
            <person name="Cleland D."/>
            <person name="Saunders E."/>
            <person name="Lapidus A."/>
            <person name="Nolan M."/>
            <person name="Lucas S."/>
            <person name="Hammon N."/>
            <person name="Deshpande S."/>
            <person name="Cheng J.F."/>
            <person name="Tapia R."/>
            <person name="Han C."/>
            <person name="Goodwin L."/>
            <person name="Pitluck S."/>
            <person name="Liolios K."/>
            <person name="Pagani I."/>
            <person name="Ivanova N."/>
            <person name="Mavromatis K."/>
            <person name="Pati A."/>
            <person name="Chen A."/>
            <person name="Palaniappan K."/>
            <person name="Land M."/>
            <person name="Hauser L."/>
            <person name="Chang Y.J."/>
            <person name="Jeffries C.D."/>
            <person name="Detter J.C."/>
            <person name="Beck B."/>
            <person name="Woyke T."/>
            <person name="Bristow J."/>
            <person name="Eisen J.A."/>
            <person name="Markowitz V."/>
            <person name="Hugenholtz P."/>
            <person name="Kyrpides N.C."/>
            <person name="Klenk H.P."/>
        </authorList>
    </citation>
    <scope>NUCLEOTIDE SEQUENCE [LARGE SCALE GENOMIC DNA]</scope>
    <source>
        <strain evidence="4">ATCC 43644 / DSM 9630 / IS1B</strain>
    </source>
</reference>
<dbReference type="HOGENOM" id="CLU_073042_0_0_0"/>
<accession>E8QWF7</accession>
<dbReference type="STRING" id="575540.Isop_0247"/>
<feature type="chain" id="PRO_5003226296" description="3-keto-alpha-glucoside-1,2-lyase/3-keto-2-hydroxy-glucal hydratase domain-containing protein" evidence="1">
    <location>
        <begin position="29"/>
        <end position="231"/>
    </location>
</feature>
<proteinExistence type="predicted"/>
<sequence length="231" mass="25308">MCFSLSLRCSTRLALTAVCLIGLTGMNAVSSDDDGFVSLFDGKSLEGWQRYDGSTPGTQWVVEDGALHLKGGGGGDLATVEQYGDFILELEWKVAPGSNSGIIYRARPGDPAPYMSGPEYQILDDSRHNDGRNPKTSAASFYALVAPEGKRLKPVGEWNTARLVVQGTKVEHWVNGQKVVELDISSDEFKSMVAKSKFKAWPQFAQSAKGHIVLQDHGDPVWYRNIRIKSL</sequence>
<evidence type="ECO:0000313" key="3">
    <source>
        <dbReference type="EMBL" id="ADV60844.1"/>
    </source>
</evidence>
<feature type="domain" description="3-keto-alpha-glucoside-1,2-lyase/3-keto-2-hydroxy-glucal hydratase" evidence="2">
    <location>
        <begin position="35"/>
        <end position="229"/>
    </location>
</feature>
<dbReference type="OrthoDB" id="9814708at2"/>
<dbReference type="eggNOG" id="COG2152">
    <property type="taxonomic scope" value="Bacteria"/>
</dbReference>
<evidence type="ECO:0000259" key="2">
    <source>
        <dbReference type="Pfam" id="PF06439"/>
    </source>
</evidence>
<dbReference type="GO" id="GO:0016787">
    <property type="term" value="F:hydrolase activity"/>
    <property type="evidence" value="ECO:0007669"/>
    <property type="project" value="InterPro"/>
</dbReference>
<evidence type="ECO:0000256" key="1">
    <source>
        <dbReference type="SAM" id="SignalP"/>
    </source>
</evidence>
<dbReference type="EMBL" id="CP002353">
    <property type="protein sequence ID" value="ADV60844.1"/>
    <property type="molecule type" value="Genomic_DNA"/>
</dbReference>
<dbReference type="Gene3D" id="2.60.120.560">
    <property type="entry name" value="Exo-inulinase, domain 1"/>
    <property type="match status" value="1"/>
</dbReference>
<dbReference type="InParanoid" id="E8QWF7"/>
<dbReference type="Proteomes" id="UP000008631">
    <property type="component" value="Chromosome"/>
</dbReference>